<keyword evidence="4" id="KW-1185">Reference proteome</keyword>
<proteinExistence type="predicted"/>
<dbReference type="PROSITE" id="PS51318">
    <property type="entry name" value="TAT"/>
    <property type="match status" value="1"/>
</dbReference>
<dbReference type="PANTHER" id="PTHR43606:SF2">
    <property type="entry name" value="ALKALINE PHOSPHATASE FAMILY PROTEIN (AFU_ORTHOLOGUE AFUA_5G03860)"/>
    <property type="match status" value="1"/>
</dbReference>
<sequence>MTKFENGASFMVDRPSPEPAGLGRRSFLQLSGLSAATVALGVTAPASADATPRRPVPSGAFALGVASGDPVADGFVLWTKLAPEPLALDGHGGMPPYDVPVRYEVAEDERFRKVVRTGTAIASPELGHAVHPQVRGLRPGREYFYRFRAGQEISPVGRSKTLPTGPAASFSFATASCQAWYHGYFPAYQDLARRAPDAVVFLGDYIYEYGILAGGNLWKQGVTVGPEHGVEIETLEQYRLRYALFKTDPDLQAAHAAAPWLHTWDDHEVQNNYSANTSYYGITPEMFPYRRAVAYRAFYENLPLSLNSLPHGPDSQVYRRFDVGRLARLNLLDTRQFRDPVPVDEADRLSETRTIMGPAQEKWLYDGLKRSPATWNLVANGVVVTAVTDDRVEQWDGYPANRRRLISAFEKTSNPVVLTGDIHRAVASELKADFADPSSRTVGVELVCSSIASDGDGAETDNYAKDWLQHPYVKFYNARRGYVHATLTPTELTSEFVAVPYVEADANAAARTVARFRTPAGSPRLEAL</sequence>
<evidence type="ECO:0000259" key="1">
    <source>
        <dbReference type="Pfam" id="PF09423"/>
    </source>
</evidence>
<dbReference type="PANTHER" id="PTHR43606">
    <property type="entry name" value="PHOSPHATASE, PUTATIVE (AFU_ORTHOLOGUE AFUA_6G08710)-RELATED"/>
    <property type="match status" value="1"/>
</dbReference>
<evidence type="ECO:0000313" key="3">
    <source>
        <dbReference type="EMBL" id="MBB5839584.1"/>
    </source>
</evidence>
<keyword evidence="3" id="KW-0378">Hydrolase</keyword>
<dbReference type="Gene3D" id="3.60.21.70">
    <property type="entry name" value="PhoD-like phosphatase"/>
    <property type="match status" value="1"/>
</dbReference>
<dbReference type="InterPro" id="IPR018946">
    <property type="entry name" value="PhoD-like_MPP"/>
</dbReference>
<organism evidence="3 4">
    <name type="scientific">Kribbella italica</name>
    <dbReference type="NCBI Taxonomy" id="1540520"/>
    <lineage>
        <taxon>Bacteria</taxon>
        <taxon>Bacillati</taxon>
        <taxon>Actinomycetota</taxon>
        <taxon>Actinomycetes</taxon>
        <taxon>Propionibacteriales</taxon>
        <taxon>Kribbellaceae</taxon>
        <taxon>Kribbella</taxon>
    </lineage>
</organism>
<feature type="domain" description="Phospholipase D N-terminal" evidence="2">
    <location>
        <begin position="63"/>
        <end position="161"/>
    </location>
</feature>
<dbReference type="Pfam" id="PF16655">
    <property type="entry name" value="PhoD_N"/>
    <property type="match status" value="1"/>
</dbReference>
<dbReference type="EC" id="3.1.3.1" evidence="3"/>
<dbReference type="InterPro" id="IPR032093">
    <property type="entry name" value="PhoD_N"/>
</dbReference>
<dbReference type="CDD" id="cd07389">
    <property type="entry name" value="MPP_PhoD"/>
    <property type="match status" value="1"/>
</dbReference>
<dbReference type="InterPro" id="IPR006311">
    <property type="entry name" value="TAT_signal"/>
</dbReference>
<accession>A0A7W9JCE6</accession>
<dbReference type="InterPro" id="IPR052900">
    <property type="entry name" value="Phospholipid_Metab_Enz"/>
</dbReference>
<comment type="caution">
    <text evidence="3">The sequence shown here is derived from an EMBL/GenBank/DDBJ whole genome shotgun (WGS) entry which is preliminary data.</text>
</comment>
<evidence type="ECO:0000259" key="2">
    <source>
        <dbReference type="Pfam" id="PF16655"/>
    </source>
</evidence>
<protein>
    <submittedName>
        <fullName evidence="3">Alkaline phosphatase D</fullName>
        <ecNumber evidence="3">3.1.3.1</ecNumber>
    </submittedName>
</protein>
<dbReference type="InterPro" id="IPR029052">
    <property type="entry name" value="Metallo-depent_PP-like"/>
</dbReference>
<name>A0A7W9JCE6_9ACTN</name>
<dbReference type="Proteomes" id="UP000549971">
    <property type="component" value="Unassembled WGS sequence"/>
</dbReference>
<dbReference type="Gene3D" id="2.60.40.380">
    <property type="entry name" value="Purple acid phosphatase-like, N-terminal"/>
    <property type="match status" value="1"/>
</dbReference>
<reference evidence="3 4" key="1">
    <citation type="submission" date="2020-08" db="EMBL/GenBank/DDBJ databases">
        <title>Sequencing the genomes of 1000 actinobacteria strains.</title>
        <authorList>
            <person name="Klenk H.-P."/>
        </authorList>
    </citation>
    <scope>NUCLEOTIDE SEQUENCE [LARGE SCALE GENOMIC DNA]</scope>
    <source>
        <strain evidence="3 4">DSM 28967</strain>
    </source>
</reference>
<dbReference type="SUPFAM" id="SSF56300">
    <property type="entry name" value="Metallo-dependent phosphatases"/>
    <property type="match status" value="1"/>
</dbReference>
<feature type="domain" description="PhoD-like phosphatase metallophosphatase" evidence="1">
    <location>
        <begin position="172"/>
        <end position="496"/>
    </location>
</feature>
<dbReference type="Pfam" id="PF09423">
    <property type="entry name" value="PhoD"/>
    <property type="match status" value="1"/>
</dbReference>
<dbReference type="GO" id="GO:0004035">
    <property type="term" value="F:alkaline phosphatase activity"/>
    <property type="evidence" value="ECO:0007669"/>
    <property type="project" value="UniProtKB-EC"/>
</dbReference>
<dbReference type="EMBL" id="JACHMY010000001">
    <property type="protein sequence ID" value="MBB5839584.1"/>
    <property type="molecule type" value="Genomic_DNA"/>
</dbReference>
<evidence type="ECO:0000313" key="4">
    <source>
        <dbReference type="Proteomes" id="UP000549971"/>
    </source>
</evidence>
<dbReference type="InterPro" id="IPR038607">
    <property type="entry name" value="PhoD-like_sf"/>
</dbReference>
<dbReference type="RefSeq" id="WP_337925969.1">
    <property type="nucleotide sequence ID" value="NZ_JACHMY010000001.1"/>
</dbReference>
<dbReference type="AlphaFoldDB" id="A0A7W9JCE6"/>
<gene>
    <name evidence="3" type="ORF">HDA39_006318</name>
</gene>